<dbReference type="GO" id="GO:0033982">
    <property type="term" value="F:3-dehydro-L-gulonate-6-phosphate decarboxylase activity"/>
    <property type="evidence" value="ECO:0007669"/>
    <property type="project" value="TreeGrafter"/>
</dbReference>
<dbReference type="InterPro" id="IPR017553">
    <property type="entry name" value="3-hexulose-6-phosphate_synth"/>
</dbReference>
<dbReference type="GO" id="GO:0019854">
    <property type="term" value="P:L-ascorbic acid catabolic process"/>
    <property type="evidence" value="ECO:0007669"/>
    <property type="project" value="TreeGrafter"/>
</dbReference>
<dbReference type="RefSeq" id="WP_338094310.1">
    <property type="nucleotide sequence ID" value="NZ_JAWDKA010000005.1"/>
</dbReference>
<name>A0AAE4MB66_9EURY</name>
<dbReference type="PIRSF" id="PIRSF037137">
    <property type="entry name" value="HPS_DMK_prd"/>
    <property type="match status" value="1"/>
</dbReference>
<dbReference type="CDD" id="cd16841">
    <property type="entry name" value="RraA_family"/>
    <property type="match status" value="1"/>
</dbReference>
<dbReference type="Pfam" id="PF00215">
    <property type="entry name" value="OMPdecase"/>
    <property type="match status" value="1"/>
</dbReference>
<dbReference type="EMBL" id="JAWDKA010000005">
    <property type="protein sequence ID" value="MDV0441907.1"/>
    <property type="molecule type" value="Genomic_DNA"/>
</dbReference>
<feature type="domain" description="Orotidine 5'-phosphate decarboxylase" evidence="6">
    <location>
        <begin position="5"/>
        <end position="205"/>
    </location>
</feature>
<dbReference type="PANTHER" id="PTHR35039">
    <property type="entry name" value="3-KETO-L-GULONATE-6-PHOSPHATE DECARBOXYLASE SGBH-RELATED"/>
    <property type="match status" value="1"/>
</dbReference>
<dbReference type="InterPro" id="IPR005493">
    <property type="entry name" value="RraA/RraA-like"/>
</dbReference>
<dbReference type="InterPro" id="IPR036704">
    <property type="entry name" value="RraA/RraA-like_sf"/>
</dbReference>
<dbReference type="NCBIfam" id="NF005442">
    <property type="entry name" value="PRK07028.1"/>
    <property type="match status" value="1"/>
</dbReference>
<dbReference type="SUPFAM" id="SSF51366">
    <property type="entry name" value="Ribulose-phoshate binding barrel"/>
    <property type="match status" value="1"/>
</dbReference>
<evidence type="ECO:0000256" key="5">
    <source>
        <dbReference type="ARBA" id="ARBA00023277"/>
    </source>
</evidence>
<dbReference type="GO" id="GO:0006207">
    <property type="term" value="P:'de novo' pyrimidine nucleobase biosynthetic process"/>
    <property type="evidence" value="ECO:0007669"/>
    <property type="project" value="InterPro"/>
</dbReference>
<dbReference type="EC" id="4.1.2.43" evidence="3"/>
<dbReference type="GO" id="GO:0004590">
    <property type="term" value="F:orotidine-5'-phosphate decarboxylase activity"/>
    <property type="evidence" value="ECO:0007669"/>
    <property type="project" value="InterPro"/>
</dbReference>
<dbReference type="CDD" id="cd04726">
    <property type="entry name" value="KGPDC_HPS"/>
    <property type="match status" value="1"/>
</dbReference>
<evidence type="ECO:0000259" key="6">
    <source>
        <dbReference type="SMART" id="SM00934"/>
    </source>
</evidence>
<evidence type="ECO:0000256" key="3">
    <source>
        <dbReference type="ARBA" id="ARBA00012890"/>
    </source>
</evidence>
<dbReference type="NCBIfam" id="TIGR03128">
    <property type="entry name" value="RuMP_HxlA"/>
    <property type="match status" value="1"/>
</dbReference>
<evidence type="ECO:0000256" key="2">
    <source>
        <dbReference type="ARBA" id="ARBA00006350"/>
    </source>
</evidence>
<dbReference type="AlphaFoldDB" id="A0AAE4MB66"/>
<dbReference type="InterPro" id="IPR013785">
    <property type="entry name" value="Aldolase_TIM"/>
</dbReference>
<organism evidence="7 8">
    <name type="scientific">Methanorbis furvi</name>
    <dbReference type="NCBI Taxonomy" id="3028299"/>
    <lineage>
        <taxon>Archaea</taxon>
        <taxon>Methanobacteriati</taxon>
        <taxon>Methanobacteriota</taxon>
        <taxon>Stenosarchaea group</taxon>
        <taxon>Methanomicrobia</taxon>
        <taxon>Methanomicrobiales</taxon>
        <taxon>Methanocorpusculaceae</taxon>
        <taxon>Methanorbis</taxon>
    </lineage>
</organism>
<comment type="similarity">
    <text evidence="2">Belongs to the HPS/KGPDC family. HPS subfamily.</text>
</comment>
<reference evidence="7" key="1">
    <citation type="submission" date="2023-06" db="EMBL/GenBank/DDBJ databases">
        <title>Genome sequence of Methancorpusculaceae sp. Ag1.</title>
        <authorList>
            <person name="Protasov E."/>
            <person name="Platt K."/>
            <person name="Poehlein A."/>
            <person name="Daniel R."/>
            <person name="Brune A."/>
        </authorList>
    </citation>
    <scope>NUCLEOTIDE SEQUENCE</scope>
    <source>
        <strain evidence="7">Ag1</strain>
    </source>
</reference>
<keyword evidence="4 7" id="KW-0456">Lyase</keyword>
<dbReference type="Gene3D" id="3.50.30.40">
    <property type="entry name" value="Ribonuclease E inhibitor RraA/RraA-like"/>
    <property type="match status" value="1"/>
</dbReference>
<dbReference type="InterPro" id="IPR017120">
    <property type="entry name" value="Bifunct_HPS/DMK_prd"/>
</dbReference>
<protein>
    <recommendedName>
        <fullName evidence="3">3-hexulose-6-phosphate synthase</fullName>
        <ecNumber evidence="3">4.1.2.43</ecNumber>
    </recommendedName>
</protein>
<comment type="catalytic activity">
    <reaction evidence="1">
        <text>D-ribulose 5-phosphate + formaldehyde = D-arabino-hex-3-ulose 6-phosphate</text>
        <dbReference type="Rhea" id="RHEA:25201"/>
        <dbReference type="ChEBI" id="CHEBI:16842"/>
        <dbReference type="ChEBI" id="CHEBI:58121"/>
        <dbReference type="ChEBI" id="CHEBI:58542"/>
        <dbReference type="EC" id="4.1.2.43"/>
    </reaction>
</comment>
<dbReference type="InterPro" id="IPR011060">
    <property type="entry name" value="RibuloseP-bd_barrel"/>
</dbReference>
<sequence>MVRPVLQVALDLTELSRAEKIAEEAVAGGADWIEIGTPLIKSEGMESVRRLRSIFPNKTLVADLKTSDTGALEVEMAAKAGANVVCVLAAADNAVISDALRGAALYGVEIMADMMNVKDPSARAEELAGLGVQIINAHVGIDQQMEGKDPLDLLDTLGKLPVKIAVAGGLNAKTAAAAAARGADIVIVGGTIIKAAEVQAATAAIRTALDNPNIEVAEKKSLDDQIRELLMTVSAPNVTDALYRKGAMAGLAERHVPHKMIGKAVTVQTFGGDWSKPVQAIDFCERGDILVINNDGKTDIAPWGELATRSAINRGVGGIVIDGAARDWDDIVTLDIPVFATAVQPNAGEPKGFGEINAEITCCGQTVRAGDWLIGDQSGVVVIPRERAYEVARRAVEVFKNEVRVREEIRRGGTLGSLAQLLRWEKK</sequence>
<evidence type="ECO:0000313" key="7">
    <source>
        <dbReference type="EMBL" id="MDV0441907.1"/>
    </source>
</evidence>
<evidence type="ECO:0000256" key="4">
    <source>
        <dbReference type="ARBA" id="ARBA00023239"/>
    </source>
</evidence>
<dbReference type="Gene3D" id="3.20.20.70">
    <property type="entry name" value="Aldolase class I"/>
    <property type="match status" value="1"/>
</dbReference>
<dbReference type="InterPro" id="IPR001754">
    <property type="entry name" value="OMPdeCOase_dom"/>
</dbReference>
<keyword evidence="8" id="KW-1185">Reference proteome</keyword>
<comment type="caution">
    <text evidence="7">The sequence shown here is derived from an EMBL/GenBank/DDBJ whole genome shotgun (WGS) entry which is preliminary data.</text>
</comment>
<accession>A0AAE4MB66</accession>
<keyword evidence="5" id="KW-0119">Carbohydrate metabolism</keyword>
<evidence type="ECO:0000256" key="1">
    <source>
        <dbReference type="ARBA" id="ARBA00000718"/>
    </source>
</evidence>
<dbReference type="Proteomes" id="UP001273136">
    <property type="component" value="Unassembled WGS sequence"/>
</dbReference>
<evidence type="ECO:0000313" key="8">
    <source>
        <dbReference type="Proteomes" id="UP001273136"/>
    </source>
</evidence>
<dbReference type="GO" id="GO:0043801">
    <property type="term" value="F:hexulose-6-phosphate synthase activity"/>
    <property type="evidence" value="ECO:0007669"/>
    <property type="project" value="UniProtKB-EC"/>
</dbReference>
<dbReference type="SUPFAM" id="SSF89562">
    <property type="entry name" value="RraA-like"/>
    <property type="match status" value="1"/>
</dbReference>
<dbReference type="Pfam" id="PF03737">
    <property type="entry name" value="RraA-like"/>
    <property type="match status" value="1"/>
</dbReference>
<gene>
    <name evidence="7" type="primary">ulaD</name>
    <name evidence="7" type="ORF">McpAg1_11210</name>
</gene>
<dbReference type="PANTHER" id="PTHR35039:SF3">
    <property type="entry name" value="3-KETO-L-GULONATE-6-PHOSPHATE DECARBOXYLASE SGBH-RELATED"/>
    <property type="match status" value="1"/>
</dbReference>
<dbReference type="InterPro" id="IPR041710">
    <property type="entry name" value="HPS/KGPDC"/>
</dbReference>
<dbReference type="SMART" id="SM00934">
    <property type="entry name" value="OMPdecase"/>
    <property type="match status" value="1"/>
</dbReference>
<proteinExistence type="inferred from homology"/>